<name>A0ABR5Z3X4_9GAMM</name>
<accession>A0ABR5Z3X4</accession>
<dbReference type="RefSeq" id="WP_181071909.1">
    <property type="nucleotide sequence ID" value="NZ_JAAMRF010000008.1"/>
</dbReference>
<evidence type="ECO:0000256" key="1">
    <source>
        <dbReference type="SAM" id="MobiDB-lite"/>
    </source>
</evidence>
<evidence type="ECO:0008006" key="4">
    <source>
        <dbReference type="Google" id="ProtNLM"/>
    </source>
</evidence>
<comment type="caution">
    <text evidence="2">The sequence shown here is derived from an EMBL/GenBank/DDBJ whole genome shotgun (WGS) entry which is preliminary data.</text>
</comment>
<organism evidence="2 3">
    <name type="scientific">Stutzerimonas azotifigens</name>
    <dbReference type="NCBI Taxonomy" id="291995"/>
    <lineage>
        <taxon>Bacteria</taxon>
        <taxon>Pseudomonadati</taxon>
        <taxon>Pseudomonadota</taxon>
        <taxon>Gammaproteobacteria</taxon>
        <taxon>Pseudomonadales</taxon>
        <taxon>Pseudomonadaceae</taxon>
        <taxon>Stutzerimonas</taxon>
    </lineage>
</organism>
<dbReference type="Proteomes" id="UP000786387">
    <property type="component" value="Unassembled WGS sequence"/>
</dbReference>
<sequence>MKIGKQLPAVSTINPQDRRQALLPDAPLPKARGERAGSELPAGTARGGKKNASFNLQLNQQLSSMQSAESYLTDLQGRLSDLKLNLSRELTAQSQVGEREAIRQGVKKVGELLAQRAKRSGNALDANLKLHLHEPVRARFSLQGLESIEAVRQSGKETLLFSGGRQLAEPVAVVLDDNLSDEQILRRFNASLGQAGIRAELAQGGELKFSARESDWLRLKDQLGVQGEGKLFAKGQYSRLHSEQEQLLAFPDDLRLDSLREMRRVLDSVVAALDKVSAMREQLGHRQEEIREFLARQADADEQEWALAYARSVFDLMNRSPSSYAAVTQTVVAQANISRFSVVSLLS</sequence>
<gene>
    <name evidence="2" type="ORF">G7026_16035</name>
</gene>
<evidence type="ECO:0000313" key="2">
    <source>
        <dbReference type="EMBL" id="MBA1274864.1"/>
    </source>
</evidence>
<evidence type="ECO:0000313" key="3">
    <source>
        <dbReference type="Proteomes" id="UP000786387"/>
    </source>
</evidence>
<reference evidence="2 3" key="1">
    <citation type="submission" date="2020-02" db="EMBL/GenBank/DDBJ databases">
        <title>Synteny-based analysis reveals conserved mechanism for high triclosan tolerance in Pseudomonas, as well as instances of horizontal transfer.</title>
        <authorList>
            <person name="Mcfarland A.G."/>
            <person name="Bertucci H.K."/>
            <person name="Litmann E."/>
            <person name="Shen J."/>
            <person name="Huttenhower C."/>
            <person name="Hartmann E.M."/>
        </authorList>
    </citation>
    <scope>NUCLEOTIDE SEQUENCE [LARGE SCALE GENOMIC DNA]</scope>
    <source>
        <strain evidence="2 3">115A1</strain>
    </source>
</reference>
<dbReference type="EMBL" id="JAAMRF010000008">
    <property type="protein sequence ID" value="MBA1274864.1"/>
    <property type="molecule type" value="Genomic_DNA"/>
</dbReference>
<feature type="region of interest" description="Disordered" evidence="1">
    <location>
        <begin position="1"/>
        <end position="49"/>
    </location>
</feature>
<keyword evidence="3" id="KW-1185">Reference proteome</keyword>
<proteinExistence type="predicted"/>
<protein>
    <recommendedName>
        <fullName evidence="4">Flagellar hook-associated protein</fullName>
    </recommendedName>
</protein>